<protein>
    <recommendedName>
        <fullName evidence="4">YD repeat-containing protein</fullName>
    </recommendedName>
</protein>
<keyword evidence="3" id="KW-1185">Reference proteome</keyword>
<feature type="chain" id="PRO_5046384076" description="YD repeat-containing protein" evidence="1">
    <location>
        <begin position="20"/>
        <end position="265"/>
    </location>
</feature>
<name>A0ABR9TKF5_9FLAO</name>
<sequence length="265" mass="29200">MKKFLCLFAALALSLNSCSSDDSSSEGGSSATALPSKITLTTVENGKSGSLDYTFTYDGNKLKQISLSDASKYVYTYTGEVITKVEYFRSSVLVSTDVYAYENSKLVSKITTQAFGSTIQDKLTFVYNANGTVNANLSQIEDRVETKYDTTTLYTFANGNIVSTEYYDGLKEKITNTFDDKKSPFVNITGLKLLLDLAQVDSDDFQFDFHSGNNALTSVTVNYDEDGKAVQTVSTDYKNKYNANNFVSEVFAGDANDSFKIQITY</sequence>
<dbReference type="EMBL" id="PRDM01000002">
    <property type="protein sequence ID" value="MBE8725846.1"/>
    <property type="molecule type" value="Genomic_DNA"/>
</dbReference>
<dbReference type="Proteomes" id="UP000640614">
    <property type="component" value="Unassembled WGS sequence"/>
</dbReference>
<gene>
    <name evidence="2" type="ORF">C4F50_12925</name>
</gene>
<evidence type="ECO:0000313" key="3">
    <source>
        <dbReference type="Proteomes" id="UP000640614"/>
    </source>
</evidence>
<comment type="caution">
    <text evidence="2">The sequence shown here is derived from an EMBL/GenBank/DDBJ whole genome shotgun (WGS) entry which is preliminary data.</text>
</comment>
<dbReference type="RefSeq" id="WP_194139039.1">
    <property type="nucleotide sequence ID" value="NZ_PRDM01000002.1"/>
</dbReference>
<feature type="signal peptide" evidence="1">
    <location>
        <begin position="1"/>
        <end position="19"/>
    </location>
</feature>
<accession>A0ABR9TKF5</accession>
<proteinExistence type="predicted"/>
<evidence type="ECO:0000313" key="2">
    <source>
        <dbReference type="EMBL" id="MBE8725846.1"/>
    </source>
</evidence>
<organism evidence="2 3">
    <name type="scientific">Flavobacterium hungaricum</name>
    <dbReference type="NCBI Taxonomy" id="2082725"/>
    <lineage>
        <taxon>Bacteria</taxon>
        <taxon>Pseudomonadati</taxon>
        <taxon>Bacteroidota</taxon>
        <taxon>Flavobacteriia</taxon>
        <taxon>Flavobacteriales</taxon>
        <taxon>Flavobacteriaceae</taxon>
        <taxon>Flavobacterium</taxon>
    </lineage>
</organism>
<keyword evidence="1" id="KW-0732">Signal</keyword>
<evidence type="ECO:0000256" key="1">
    <source>
        <dbReference type="SAM" id="SignalP"/>
    </source>
</evidence>
<reference evidence="2 3" key="1">
    <citation type="submission" date="2018-07" db="EMBL/GenBank/DDBJ databases">
        <title>Genome assembly of strain KB82.</title>
        <authorList>
            <person name="Kukolya J."/>
            <person name="Horvath B."/>
            <person name="Nagy I."/>
            <person name="Toth A."/>
        </authorList>
    </citation>
    <scope>NUCLEOTIDE SEQUENCE [LARGE SCALE GENOMIC DNA]</scope>
    <source>
        <strain evidence="2 3">Kb82</strain>
    </source>
</reference>
<evidence type="ECO:0008006" key="4">
    <source>
        <dbReference type="Google" id="ProtNLM"/>
    </source>
</evidence>